<accession>A0ABX8RQA9</accession>
<protein>
    <submittedName>
        <fullName evidence="1">Uncharacterized protein</fullName>
    </submittedName>
</protein>
<dbReference type="RefSeq" id="WP_218472672.1">
    <property type="nucleotide sequence ID" value="NZ_BAABJN010000009.1"/>
</dbReference>
<keyword evidence="2" id="KW-1185">Reference proteome</keyword>
<name>A0ABX8RQA9_NOCIO</name>
<dbReference type="EMBL" id="CP078145">
    <property type="protein sequence ID" value="QXN91823.1"/>
    <property type="molecule type" value="Genomic_DNA"/>
</dbReference>
<sequence>MLNEGWGDQYERMRRAHQRLVIACSPIEDAGSDDARDSLYAFFEEAYKLKDWIKFDTATSHLERAARGRLVARSRWPRAPTSPTGPSI</sequence>
<reference evidence="1 2" key="1">
    <citation type="submission" date="2021-07" db="EMBL/GenBank/DDBJ databases">
        <title>Whole Genome Sequence of Nocardia Iowensis.</title>
        <authorList>
            <person name="Lamm A."/>
            <person name="Collins-Fairclough A.M."/>
            <person name="Bunk B."/>
            <person name="Sproer C."/>
        </authorList>
    </citation>
    <scope>NUCLEOTIDE SEQUENCE [LARGE SCALE GENOMIC DNA]</scope>
    <source>
        <strain evidence="1 2">NRRL 5646</strain>
    </source>
</reference>
<organism evidence="1 2">
    <name type="scientific">Nocardia iowensis</name>
    <dbReference type="NCBI Taxonomy" id="204891"/>
    <lineage>
        <taxon>Bacteria</taxon>
        <taxon>Bacillati</taxon>
        <taxon>Actinomycetota</taxon>
        <taxon>Actinomycetes</taxon>
        <taxon>Mycobacteriales</taxon>
        <taxon>Nocardiaceae</taxon>
        <taxon>Nocardia</taxon>
    </lineage>
</organism>
<proteinExistence type="predicted"/>
<gene>
    <name evidence="1" type="ORF">KV110_01090</name>
</gene>
<evidence type="ECO:0000313" key="2">
    <source>
        <dbReference type="Proteomes" id="UP000694257"/>
    </source>
</evidence>
<evidence type="ECO:0000313" key="1">
    <source>
        <dbReference type="EMBL" id="QXN91823.1"/>
    </source>
</evidence>
<dbReference type="Proteomes" id="UP000694257">
    <property type="component" value="Chromosome"/>
</dbReference>